<dbReference type="InterPro" id="IPR012334">
    <property type="entry name" value="Pectin_lyas_fold"/>
</dbReference>
<organism evidence="3 4">
    <name type="scientific">Rhizodiscina lignyota</name>
    <dbReference type="NCBI Taxonomy" id="1504668"/>
    <lineage>
        <taxon>Eukaryota</taxon>
        <taxon>Fungi</taxon>
        <taxon>Dikarya</taxon>
        <taxon>Ascomycota</taxon>
        <taxon>Pezizomycotina</taxon>
        <taxon>Dothideomycetes</taxon>
        <taxon>Pleosporomycetidae</taxon>
        <taxon>Aulographales</taxon>
        <taxon>Rhizodiscinaceae</taxon>
        <taxon>Rhizodiscina</taxon>
    </lineage>
</organism>
<evidence type="ECO:0000259" key="2">
    <source>
        <dbReference type="Pfam" id="PF13229"/>
    </source>
</evidence>
<proteinExistence type="predicted"/>
<feature type="signal peptide" evidence="1">
    <location>
        <begin position="1"/>
        <end position="20"/>
    </location>
</feature>
<reference evidence="3" key="1">
    <citation type="journal article" date="2020" name="Stud. Mycol.">
        <title>101 Dothideomycetes genomes: a test case for predicting lifestyles and emergence of pathogens.</title>
        <authorList>
            <person name="Haridas S."/>
            <person name="Albert R."/>
            <person name="Binder M."/>
            <person name="Bloem J."/>
            <person name="Labutti K."/>
            <person name="Salamov A."/>
            <person name="Andreopoulos B."/>
            <person name="Baker S."/>
            <person name="Barry K."/>
            <person name="Bills G."/>
            <person name="Bluhm B."/>
            <person name="Cannon C."/>
            <person name="Castanera R."/>
            <person name="Culley D."/>
            <person name="Daum C."/>
            <person name="Ezra D."/>
            <person name="Gonzalez J."/>
            <person name="Henrissat B."/>
            <person name="Kuo A."/>
            <person name="Liang C."/>
            <person name="Lipzen A."/>
            <person name="Lutzoni F."/>
            <person name="Magnuson J."/>
            <person name="Mondo S."/>
            <person name="Nolan M."/>
            <person name="Ohm R."/>
            <person name="Pangilinan J."/>
            <person name="Park H.-J."/>
            <person name="Ramirez L."/>
            <person name="Alfaro M."/>
            <person name="Sun H."/>
            <person name="Tritt A."/>
            <person name="Yoshinaga Y."/>
            <person name="Zwiers L.-H."/>
            <person name="Turgeon B."/>
            <person name="Goodwin S."/>
            <person name="Spatafora J."/>
            <person name="Crous P."/>
            <person name="Grigoriev I."/>
        </authorList>
    </citation>
    <scope>NUCLEOTIDE SEQUENCE</scope>
    <source>
        <strain evidence="3">CBS 133067</strain>
    </source>
</reference>
<feature type="chain" id="PRO_5040128905" description="Right handed beta helix domain-containing protein" evidence="1">
    <location>
        <begin position="21"/>
        <end position="506"/>
    </location>
</feature>
<evidence type="ECO:0000313" key="3">
    <source>
        <dbReference type="EMBL" id="KAF2095224.1"/>
    </source>
</evidence>
<dbReference type="InterPro" id="IPR036426">
    <property type="entry name" value="Bulb-type_lectin_dom_sf"/>
</dbReference>
<gene>
    <name evidence="3" type="ORF">NA57DRAFT_68186</name>
</gene>
<sequence>MHFLRKQVLPLLAAAASASAACISSGDQTTINNAFSAGGQGAVVQLCANAVITITGSVTFTAADQELSTEGYPTDDSRATLIVAPGSSASNLVTGKLDGLRLRNVQLDGNRPNAGWTGGDANVEMGGLSNGQIIDHVVTRNPRGWSCLHVIGSGDNSNPCRNVTVTNNESGPCGQSGTDANGNGLWADGLSIDCTDTLVQSNTVNGSTDGGIVIFGSPGTVVTENTIYGSEEYLGFGAINMVDDEYSGSYSGVQVTKNTIIGGKMFNLGIGIGAYIWSFNDPSFLSGPATIEDNTISGNVAFPIALNGWEDGITISGNDVSGVTTPRSSFADASSCSTEIQNLFNDNDALVYYPAGVSGTANLQSGFVAASSNITNFLCTSTPKPSSVSFAAGDLSVTPEKGSQFAVLSEGVIMQYQGDSNIVVLKSNAVQWASDHTVSSCGSGAQDQCKLTFSSDGTLASFFGSTEEFSTGTSGSGYTMVCINTAPWIQIKDSSGSVVWDTTKAT</sequence>
<dbReference type="Proteomes" id="UP000799772">
    <property type="component" value="Unassembled WGS sequence"/>
</dbReference>
<dbReference type="NCBIfam" id="TIGR03804">
    <property type="entry name" value="para_beta_helix"/>
    <property type="match status" value="1"/>
</dbReference>
<dbReference type="SUPFAM" id="SSF51126">
    <property type="entry name" value="Pectin lyase-like"/>
    <property type="match status" value="1"/>
</dbReference>
<dbReference type="PROSITE" id="PS51257">
    <property type="entry name" value="PROKAR_LIPOPROTEIN"/>
    <property type="match status" value="1"/>
</dbReference>
<keyword evidence="1" id="KW-0732">Signal</keyword>
<dbReference type="AlphaFoldDB" id="A0A9P4IA68"/>
<dbReference type="SMART" id="SM00710">
    <property type="entry name" value="PbH1"/>
    <property type="match status" value="5"/>
</dbReference>
<accession>A0A9P4IA68</accession>
<dbReference type="Gene3D" id="2.160.20.10">
    <property type="entry name" value="Single-stranded right-handed beta-helix, Pectin lyase-like"/>
    <property type="match status" value="1"/>
</dbReference>
<dbReference type="EMBL" id="ML978132">
    <property type="protein sequence ID" value="KAF2095224.1"/>
    <property type="molecule type" value="Genomic_DNA"/>
</dbReference>
<dbReference type="InterPro" id="IPR022441">
    <property type="entry name" value="Para_beta_helix_rpt-2"/>
</dbReference>
<dbReference type="Gene3D" id="2.90.10.10">
    <property type="entry name" value="Bulb-type lectin domain"/>
    <property type="match status" value="1"/>
</dbReference>
<dbReference type="Pfam" id="PF13229">
    <property type="entry name" value="Beta_helix"/>
    <property type="match status" value="1"/>
</dbReference>
<dbReference type="OrthoDB" id="3883424at2759"/>
<evidence type="ECO:0000256" key="1">
    <source>
        <dbReference type="SAM" id="SignalP"/>
    </source>
</evidence>
<dbReference type="InterPro" id="IPR006626">
    <property type="entry name" value="PbH1"/>
</dbReference>
<evidence type="ECO:0000313" key="4">
    <source>
        <dbReference type="Proteomes" id="UP000799772"/>
    </source>
</evidence>
<keyword evidence="4" id="KW-1185">Reference proteome</keyword>
<feature type="domain" description="Right handed beta helix" evidence="2">
    <location>
        <begin position="129"/>
        <end position="320"/>
    </location>
</feature>
<dbReference type="InterPro" id="IPR039448">
    <property type="entry name" value="Beta_helix"/>
</dbReference>
<protein>
    <recommendedName>
        <fullName evidence="2">Right handed beta helix domain-containing protein</fullName>
    </recommendedName>
</protein>
<comment type="caution">
    <text evidence="3">The sequence shown here is derived from an EMBL/GenBank/DDBJ whole genome shotgun (WGS) entry which is preliminary data.</text>
</comment>
<name>A0A9P4IA68_9PEZI</name>
<dbReference type="InterPro" id="IPR011050">
    <property type="entry name" value="Pectin_lyase_fold/virulence"/>
</dbReference>